<sequence length="129" mass="14485">MSKKSIKSDLKRIDAMTDENIDYSDIPPLGDEFFTQETVSFSPSKQQLTIQPMADLIVRNIDEAIVKALKKRASQHGISAEAEHRQILEKALLQPQRKSLAEVLCQIPSVGNDSDFDRVQDDTAKPVFD</sequence>
<dbReference type="EMBL" id="JAVSJA010000001">
    <property type="protein sequence ID" value="MDT3675395.1"/>
    <property type="molecule type" value="Genomic_DNA"/>
</dbReference>
<protein>
    <recommendedName>
        <fullName evidence="1">Antitoxin FitA-like ribbon-helix-helix domain-containing protein</fullName>
    </recommendedName>
</protein>
<proteinExistence type="predicted"/>
<organism evidence="2 3">
    <name type="scientific">Microcystis wesenbergii NRERC-220</name>
    <dbReference type="NCBI Taxonomy" id="3068991"/>
    <lineage>
        <taxon>Bacteria</taxon>
        <taxon>Bacillati</taxon>
        <taxon>Cyanobacteriota</taxon>
        <taxon>Cyanophyceae</taxon>
        <taxon>Oscillatoriophycideae</taxon>
        <taxon>Chroococcales</taxon>
        <taxon>Microcystaceae</taxon>
        <taxon>Microcystis</taxon>
    </lineage>
</organism>
<accession>A0ABU3HNV1</accession>
<gene>
    <name evidence="2" type="ORF">RAM70_13040</name>
</gene>
<comment type="caution">
    <text evidence="2">The sequence shown here is derived from an EMBL/GenBank/DDBJ whole genome shotgun (WGS) entry which is preliminary data.</text>
</comment>
<dbReference type="Proteomes" id="UP001180650">
    <property type="component" value="Unassembled WGS sequence"/>
</dbReference>
<dbReference type="Gene3D" id="1.10.1220.10">
    <property type="entry name" value="Met repressor-like"/>
    <property type="match status" value="1"/>
</dbReference>
<dbReference type="InterPro" id="IPR013321">
    <property type="entry name" value="Arc_rbn_hlx_hlx"/>
</dbReference>
<dbReference type="InterPro" id="IPR053853">
    <property type="entry name" value="FitA-like_RHH"/>
</dbReference>
<name>A0ABU3HNV1_9CHRO</name>
<reference evidence="2" key="1">
    <citation type="submission" date="2023-08" db="EMBL/GenBank/DDBJ databases">
        <authorList>
            <person name="Park H.-K."/>
            <person name="Kim I.-S."/>
        </authorList>
    </citation>
    <scope>NUCLEOTIDE SEQUENCE</scope>
    <source>
        <strain evidence="2">NRERC-220</strain>
    </source>
</reference>
<dbReference type="Pfam" id="PF22513">
    <property type="entry name" value="FitA-like_RHH"/>
    <property type="match status" value="1"/>
</dbReference>
<evidence type="ECO:0000313" key="2">
    <source>
        <dbReference type="EMBL" id="MDT3675395.1"/>
    </source>
</evidence>
<dbReference type="RefSeq" id="WP_238567717.1">
    <property type="nucleotide sequence ID" value="NZ_JAVSJA010000001.1"/>
</dbReference>
<dbReference type="SUPFAM" id="SSF47598">
    <property type="entry name" value="Ribbon-helix-helix"/>
    <property type="match status" value="1"/>
</dbReference>
<evidence type="ECO:0000259" key="1">
    <source>
        <dbReference type="Pfam" id="PF22513"/>
    </source>
</evidence>
<dbReference type="InterPro" id="IPR010985">
    <property type="entry name" value="Ribbon_hlx_hlx"/>
</dbReference>
<evidence type="ECO:0000313" key="3">
    <source>
        <dbReference type="Proteomes" id="UP001180650"/>
    </source>
</evidence>
<feature type="domain" description="Antitoxin FitA-like ribbon-helix-helix" evidence="1">
    <location>
        <begin position="54"/>
        <end position="92"/>
    </location>
</feature>
<keyword evidence="3" id="KW-1185">Reference proteome</keyword>